<dbReference type="NCBIfam" id="TIGR01615">
    <property type="entry name" value="A_thal_3542"/>
    <property type="match status" value="1"/>
</dbReference>
<dbReference type="PANTHER" id="PTHR31579:SF42">
    <property type="entry name" value="DUF506 FAMILY PROTEIN (DUF506)"/>
    <property type="match status" value="1"/>
</dbReference>
<feature type="region of interest" description="Disordered" evidence="1">
    <location>
        <begin position="49"/>
        <end position="81"/>
    </location>
</feature>
<evidence type="ECO:0000313" key="3">
    <source>
        <dbReference type="Proteomes" id="UP001634007"/>
    </source>
</evidence>
<dbReference type="Proteomes" id="UP001634007">
    <property type="component" value="Unassembled WGS sequence"/>
</dbReference>
<gene>
    <name evidence="2" type="ORF">ACJRO7_022022</name>
</gene>
<sequence length="310" mass="33632">MARAAAVRFGRWTAAAAAFDDVGHAGGREGEGESLADLSDLVASFIEKEGAMRGGGGGGDGGEEEEMGREESESSCWSDSETTKDKLLGLFRGCGDDGDGDGDGDGGSDDARRKIRAEVEAAWGLMRNNGFSEGMKRQLVISLRLKGFDAGLCKSSWDRTSRHPAGAYEFVDVNVEGTRYIVEVSLAGQFEIARPSDHYTSLVDVFPPVFVGRPAELKQAIRLMCGAMKQSLQSTGLLIPPWRRKSYMKAKWFSNYKRTTLDEAAGVRRLPIRHESLAEISYRCKDDFASKTTLRAGHLSKVFGGNGRGV</sequence>
<dbReference type="AlphaFoldDB" id="A0ABD3KMP3"/>
<dbReference type="Pfam" id="PF04720">
    <property type="entry name" value="PDDEXK_6"/>
    <property type="match status" value="1"/>
</dbReference>
<proteinExistence type="predicted"/>
<reference evidence="2 3" key="1">
    <citation type="submission" date="2024-11" db="EMBL/GenBank/DDBJ databases">
        <title>Chromosome-level genome assembly of Eucalyptus globulus Labill. provides insights into its genome evolution.</title>
        <authorList>
            <person name="Li X."/>
        </authorList>
    </citation>
    <scope>NUCLEOTIDE SEQUENCE [LARGE SCALE GENOMIC DNA]</scope>
    <source>
        <strain evidence="2">CL2024</strain>
        <tissue evidence="2">Fresh tender leaves</tissue>
    </source>
</reference>
<evidence type="ECO:0000313" key="2">
    <source>
        <dbReference type="EMBL" id="KAL3740833.1"/>
    </source>
</evidence>
<name>A0ABD3KMP3_EUCGL</name>
<protein>
    <recommendedName>
        <fullName evidence="4">DUF506 family protein</fullName>
    </recommendedName>
</protein>
<comment type="caution">
    <text evidence="2">The sequence shown here is derived from an EMBL/GenBank/DDBJ whole genome shotgun (WGS) entry which is preliminary data.</text>
</comment>
<keyword evidence="3" id="KW-1185">Reference proteome</keyword>
<organism evidence="2 3">
    <name type="scientific">Eucalyptus globulus</name>
    <name type="common">Tasmanian blue gum</name>
    <dbReference type="NCBI Taxonomy" id="34317"/>
    <lineage>
        <taxon>Eukaryota</taxon>
        <taxon>Viridiplantae</taxon>
        <taxon>Streptophyta</taxon>
        <taxon>Embryophyta</taxon>
        <taxon>Tracheophyta</taxon>
        <taxon>Spermatophyta</taxon>
        <taxon>Magnoliopsida</taxon>
        <taxon>eudicotyledons</taxon>
        <taxon>Gunneridae</taxon>
        <taxon>Pentapetalae</taxon>
        <taxon>rosids</taxon>
        <taxon>malvids</taxon>
        <taxon>Myrtales</taxon>
        <taxon>Myrtaceae</taxon>
        <taxon>Myrtoideae</taxon>
        <taxon>Eucalypteae</taxon>
        <taxon>Eucalyptus</taxon>
    </lineage>
</organism>
<dbReference type="EMBL" id="JBJKBG010000005">
    <property type="protein sequence ID" value="KAL3740833.1"/>
    <property type="molecule type" value="Genomic_DNA"/>
</dbReference>
<accession>A0ABD3KMP3</accession>
<dbReference type="InterPro" id="IPR006502">
    <property type="entry name" value="PDDEXK-like"/>
</dbReference>
<dbReference type="PANTHER" id="PTHR31579">
    <property type="entry name" value="OS03G0796600 PROTEIN"/>
    <property type="match status" value="1"/>
</dbReference>
<evidence type="ECO:0000256" key="1">
    <source>
        <dbReference type="SAM" id="MobiDB-lite"/>
    </source>
</evidence>
<evidence type="ECO:0008006" key="4">
    <source>
        <dbReference type="Google" id="ProtNLM"/>
    </source>
</evidence>